<dbReference type="InterPro" id="IPR023214">
    <property type="entry name" value="HAD_sf"/>
</dbReference>
<name>A0ABY4P6Y6_9PSEU</name>
<evidence type="ECO:0000313" key="2">
    <source>
        <dbReference type="Proteomes" id="UP000830158"/>
    </source>
</evidence>
<proteinExistence type="predicted"/>
<keyword evidence="2" id="KW-1185">Reference proteome</keyword>
<evidence type="ECO:0000313" key="1">
    <source>
        <dbReference type="EMBL" id="UQS27946.1"/>
    </source>
</evidence>
<dbReference type="Gene3D" id="3.40.50.1000">
    <property type="entry name" value="HAD superfamily/HAD-like"/>
    <property type="match status" value="1"/>
</dbReference>
<dbReference type="PANTHER" id="PTHR43434:SF19">
    <property type="entry name" value="PHOSPHONOACETALDEHYDE HYDROLASE"/>
    <property type="match status" value="1"/>
</dbReference>
<dbReference type="PANTHER" id="PTHR43434">
    <property type="entry name" value="PHOSPHOGLYCOLATE PHOSPHATASE"/>
    <property type="match status" value="1"/>
</dbReference>
<protein>
    <submittedName>
        <fullName evidence="1">HAD hydrolase-like protein</fullName>
    </submittedName>
</protein>
<sequence>MAGTTVRDDGAVEAAFAAALSAVDVPAGSEQWRRARSYIHDTMGTSKIVVFRALFPDERADKANAVFEETFAEQAIAVAEPVPGAEEAIRALREQGRRVCLSTGFSAGTRDALLDRLGWTDLADLALCPDDAGRGRPFPDLVLTAALRLRVSDVRAVAVAGDTGYDMVSGRRAGASVVAGVLTGAHDAATLTAHGATHVLDSVARLPALLGNR</sequence>
<dbReference type="EMBL" id="CP091196">
    <property type="protein sequence ID" value="UQS27946.1"/>
    <property type="molecule type" value="Genomic_DNA"/>
</dbReference>
<dbReference type="InterPro" id="IPR050155">
    <property type="entry name" value="HAD-like_hydrolase_sf"/>
</dbReference>
<gene>
    <name evidence="1" type="ORF">L1857_21740</name>
</gene>
<organism evidence="1 2">
    <name type="scientific">Amycolatopsis thermalba</name>
    <dbReference type="NCBI Taxonomy" id="944492"/>
    <lineage>
        <taxon>Bacteria</taxon>
        <taxon>Bacillati</taxon>
        <taxon>Actinomycetota</taxon>
        <taxon>Actinomycetes</taxon>
        <taxon>Pseudonocardiales</taxon>
        <taxon>Pseudonocardiaceae</taxon>
        <taxon>Amycolatopsis</taxon>
    </lineage>
</organism>
<reference evidence="1" key="1">
    <citation type="submission" date="2022-01" db="EMBL/GenBank/DDBJ databases">
        <title>PSI-footprinting approach for the identification of protein synthesis inhibitor producers.</title>
        <authorList>
            <person name="Handel F."/>
            <person name="Kulik A."/>
            <person name="Wex K.W."/>
            <person name="Berscheid A."/>
            <person name="Saur J.S."/>
            <person name="Winkler A."/>
            <person name="Wibberg D."/>
            <person name="Kalinowski J."/>
            <person name="Broetz-Oesterhelt H."/>
            <person name="Mast Y."/>
        </authorList>
    </citation>
    <scope>NUCLEOTIDE SEQUENCE</scope>
    <source>
        <strain evidence="1">KNN 49.3e</strain>
    </source>
</reference>
<dbReference type="InterPro" id="IPR036412">
    <property type="entry name" value="HAD-like_sf"/>
</dbReference>
<dbReference type="SUPFAM" id="SSF56784">
    <property type="entry name" value="HAD-like"/>
    <property type="match status" value="1"/>
</dbReference>
<dbReference type="Proteomes" id="UP000830158">
    <property type="component" value="Chromosome"/>
</dbReference>
<accession>A0ABY4P6Y6</accession>
<dbReference type="Pfam" id="PF00702">
    <property type="entry name" value="Hydrolase"/>
    <property type="match status" value="1"/>
</dbReference>